<sequence length="81" mass="9507">MLGEDHSLRKEFPDHVDTIAALNSNDPQFAETLKRYDLLDQEIRKLEMRDSPITDETINELKNQRLGLKDALYQRLINSQH</sequence>
<dbReference type="Pfam" id="PF04325">
    <property type="entry name" value="DUF465"/>
    <property type="match status" value="1"/>
</dbReference>
<protein>
    <submittedName>
        <fullName evidence="1">DUF465 domain-containing protein</fullName>
    </submittedName>
</protein>
<dbReference type="InterPro" id="IPR038444">
    <property type="entry name" value="DUF465_sf"/>
</dbReference>
<organism evidence="1 2">
    <name type="scientific">Pseudomaricurvus hydrocarbonicus</name>
    <dbReference type="NCBI Taxonomy" id="1470433"/>
    <lineage>
        <taxon>Bacteria</taxon>
        <taxon>Pseudomonadati</taxon>
        <taxon>Pseudomonadota</taxon>
        <taxon>Gammaproteobacteria</taxon>
        <taxon>Cellvibrionales</taxon>
        <taxon>Cellvibrionaceae</taxon>
        <taxon>Pseudomaricurvus</taxon>
    </lineage>
</organism>
<dbReference type="RefSeq" id="WP_167192361.1">
    <property type="nucleotide sequence ID" value="NZ_JAAONZ010000030.1"/>
</dbReference>
<gene>
    <name evidence="1" type="ORF">G8770_22825</name>
</gene>
<dbReference type="EMBL" id="JAAONZ010000030">
    <property type="protein sequence ID" value="NHO68397.1"/>
    <property type="molecule type" value="Genomic_DNA"/>
</dbReference>
<dbReference type="AlphaFoldDB" id="A0A9E5MQE7"/>
<reference evidence="1" key="1">
    <citation type="submission" date="2020-03" db="EMBL/GenBank/DDBJ databases">
        <authorList>
            <person name="Guo F."/>
        </authorList>
    </citation>
    <scope>NUCLEOTIDE SEQUENCE</scope>
    <source>
        <strain evidence="1">JCM 30134</strain>
    </source>
</reference>
<name>A0A9E5MQE7_9GAMM</name>
<evidence type="ECO:0000313" key="2">
    <source>
        <dbReference type="Proteomes" id="UP000787472"/>
    </source>
</evidence>
<dbReference type="Proteomes" id="UP000787472">
    <property type="component" value="Unassembled WGS sequence"/>
</dbReference>
<accession>A0A9E5MQE7</accession>
<dbReference type="Gene3D" id="6.10.280.50">
    <property type="match status" value="1"/>
</dbReference>
<proteinExistence type="predicted"/>
<keyword evidence="2" id="KW-1185">Reference proteome</keyword>
<evidence type="ECO:0000313" key="1">
    <source>
        <dbReference type="EMBL" id="NHO68397.1"/>
    </source>
</evidence>
<comment type="caution">
    <text evidence="1">The sequence shown here is derived from an EMBL/GenBank/DDBJ whole genome shotgun (WGS) entry which is preliminary data.</text>
</comment>
<dbReference type="InterPro" id="IPR007420">
    <property type="entry name" value="DUF465"/>
</dbReference>